<dbReference type="InterPro" id="IPR009009">
    <property type="entry name" value="RlpA-like_DPBB"/>
</dbReference>
<dbReference type="CDD" id="cd22268">
    <property type="entry name" value="DPBB_RlpA-like"/>
    <property type="match status" value="1"/>
</dbReference>
<dbReference type="GO" id="GO:0000270">
    <property type="term" value="P:peptidoglycan metabolic process"/>
    <property type="evidence" value="ECO:0007669"/>
    <property type="project" value="UniProtKB-UniRule"/>
</dbReference>
<dbReference type="InterPro" id="IPR012997">
    <property type="entry name" value="RplA"/>
</dbReference>
<dbReference type="GO" id="GO:0071555">
    <property type="term" value="P:cell wall organization"/>
    <property type="evidence" value="ECO:0007669"/>
    <property type="project" value="UniProtKB-KW"/>
</dbReference>
<dbReference type="PROSITE" id="PS51724">
    <property type="entry name" value="SPOR"/>
    <property type="match status" value="1"/>
</dbReference>
<evidence type="ECO:0000256" key="6">
    <source>
        <dbReference type="SAM" id="SignalP"/>
    </source>
</evidence>
<dbReference type="Gene3D" id="2.40.40.10">
    <property type="entry name" value="RlpA-like domain"/>
    <property type="match status" value="1"/>
</dbReference>
<dbReference type="RefSeq" id="WP_154737674.1">
    <property type="nucleotide sequence ID" value="NZ_WMBQ01000001.1"/>
</dbReference>
<keyword evidence="2 4" id="KW-0456">Lyase</keyword>
<dbReference type="SUPFAM" id="SSF110997">
    <property type="entry name" value="Sporulation related repeat"/>
    <property type="match status" value="1"/>
</dbReference>
<evidence type="ECO:0000256" key="4">
    <source>
        <dbReference type="HAMAP-Rule" id="MF_02071"/>
    </source>
</evidence>
<dbReference type="EC" id="4.2.2.-" evidence="4"/>
<feature type="signal peptide" evidence="6">
    <location>
        <begin position="1"/>
        <end position="23"/>
    </location>
</feature>
<dbReference type="PANTHER" id="PTHR34183">
    <property type="entry name" value="ENDOLYTIC PEPTIDOGLYCAN TRANSGLYCOSYLASE RLPA"/>
    <property type="match status" value="1"/>
</dbReference>
<dbReference type="PANTHER" id="PTHR34183:SF1">
    <property type="entry name" value="ENDOLYTIC PEPTIDOGLYCAN TRANSGLYCOSYLASE RLPA"/>
    <property type="match status" value="1"/>
</dbReference>
<evidence type="ECO:0000259" key="7">
    <source>
        <dbReference type="PROSITE" id="PS51724"/>
    </source>
</evidence>
<dbReference type="InterPro" id="IPR007730">
    <property type="entry name" value="SPOR-like_dom"/>
</dbReference>
<dbReference type="InterPro" id="IPR034718">
    <property type="entry name" value="RlpA"/>
</dbReference>
<gene>
    <name evidence="4" type="primary">rlpA</name>
    <name evidence="8" type="ORF">GIW81_02005</name>
</gene>
<dbReference type="EMBL" id="WMBQ01000001">
    <property type="protein sequence ID" value="MTD93104.1"/>
    <property type="molecule type" value="Genomic_DNA"/>
</dbReference>
<dbReference type="InterPro" id="IPR036908">
    <property type="entry name" value="RlpA-like_sf"/>
</dbReference>
<dbReference type="GO" id="GO:0009279">
    <property type="term" value="C:cell outer membrane"/>
    <property type="evidence" value="ECO:0007669"/>
    <property type="project" value="TreeGrafter"/>
</dbReference>
<evidence type="ECO:0000256" key="1">
    <source>
        <dbReference type="ARBA" id="ARBA00022729"/>
    </source>
</evidence>
<accession>A0A6I3KE15</accession>
<comment type="caution">
    <text evidence="8">The sequence shown here is derived from an EMBL/GenBank/DDBJ whole genome shotgun (WGS) entry which is preliminary data.</text>
</comment>
<keyword evidence="4" id="KW-0449">Lipoprotein</keyword>
<keyword evidence="4" id="KW-0564">Palmitate</keyword>
<keyword evidence="3 4" id="KW-0961">Cell wall biogenesis/degradation</keyword>
<feature type="chain" id="PRO_5026400510" description="Endolytic peptidoglycan transglycosylase RlpA" evidence="6">
    <location>
        <begin position="24"/>
        <end position="339"/>
    </location>
</feature>
<dbReference type="Proteomes" id="UP000440694">
    <property type="component" value="Unassembled WGS sequence"/>
</dbReference>
<name>A0A6I3KE15_9HYPH</name>
<feature type="domain" description="SPOR" evidence="7">
    <location>
        <begin position="253"/>
        <end position="335"/>
    </location>
</feature>
<comment type="function">
    <text evidence="4">Lytic transglycosylase with a strong preference for naked glycan strands that lack stem peptides.</text>
</comment>
<dbReference type="NCBIfam" id="TIGR00413">
    <property type="entry name" value="rlpA"/>
    <property type="match status" value="1"/>
</dbReference>
<evidence type="ECO:0000313" key="9">
    <source>
        <dbReference type="Proteomes" id="UP000440694"/>
    </source>
</evidence>
<comment type="similarity">
    <text evidence="4 5">Belongs to the RlpA family.</text>
</comment>
<dbReference type="Gene3D" id="3.30.70.1070">
    <property type="entry name" value="Sporulation related repeat"/>
    <property type="match status" value="1"/>
</dbReference>
<keyword evidence="4" id="KW-0472">Membrane</keyword>
<sequence>MRLRLPIAGPALVAVAICSAALAGCSGGSAFDTNLGVSASPRVADNGPIRKGGGIYKVGRPYRVGGRWYHPHESPNYDRVGTASWYGTAFHGRRTSNGEIYDMHALTAGHPTLPMPSYAYVTNLQNGRTVLVRINDRGPYARDRLIDLSYRTAHTLGFHNQGTARVRVRYAGRAPLNGDDSAERRFLAQQSWYGGPKLAQADTASMTTGSVSTRRVRSVDYARLGAQQTPMWSVQQYRRGELDSAKQAESILTKPAVDTYVRVGPFSTHEEAERLRYMLGGGELGLVERSGTRAEPAYRVRLGPYDDADAASAMARIVAAGFDPEATSQAPTGESAPNR</sequence>
<dbReference type="GO" id="GO:0005886">
    <property type="term" value="C:plasma membrane"/>
    <property type="evidence" value="ECO:0007669"/>
    <property type="project" value="UniProtKB-SubCell"/>
</dbReference>
<dbReference type="InterPro" id="IPR036680">
    <property type="entry name" value="SPOR-like_sf"/>
</dbReference>
<evidence type="ECO:0000256" key="5">
    <source>
        <dbReference type="RuleBase" id="RU003495"/>
    </source>
</evidence>
<proteinExistence type="inferred from homology"/>
<dbReference type="AlphaFoldDB" id="A0A6I3KE15"/>
<keyword evidence="9" id="KW-1185">Reference proteome</keyword>
<dbReference type="GO" id="GO:0042834">
    <property type="term" value="F:peptidoglycan binding"/>
    <property type="evidence" value="ECO:0007669"/>
    <property type="project" value="InterPro"/>
</dbReference>
<evidence type="ECO:0000313" key="8">
    <source>
        <dbReference type="EMBL" id="MTD93104.1"/>
    </source>
</evidence>
<keyword evidence="4" id="KW-1003">Cell membrane</keyword>
<comment type="subcellular location">
    <subcellularLocation>
        <location evidence="4">Cell membrane</location>
        <topology evidence="4">Lipid-anchor</topology>
    </subcellularLocation>
</comment>
<dbReference type="Pfam" id="PF03330">
    <property type="entry name" value="DPBB_1"/>
    <property type="match status" value="1"/>
</dbReference>
<reference evidence="8 9" key="1">
    <citation type="submission" date="2019-11" db="EMBL/GenBank/DDBJ databases">
        <title>Identification of a novel strain.</title>
        <authorList>
            <person name="Xu Q."/>
            <person name="Wang G."/>
        </authorList>
    </citation>
    <scope>NUCLEOTIDE SEQUENCE [LARGE SCALE GENOMIC DNA]</scope>
    <source>
        <strain evidence="9">xq</strain>
    </source>
</reference>
<organism evidence="8 9">
    <name type="scientific">Hyphomicrobium album</name>
    <dbReference type="NCBI Taxonomy" id="2665159"/>
    <lineage>
        <taxon>Bacteria</taxon>
        <taxon>Pseudomonadati</taxon>
        <taxon>Pseudomonadota</taxon>
        <taxon>Alphaproteobacteria</taxon>
        <taxon>Hyphomicrobiales</taxon>
        <taxon>Hyphomicrobiaceae</taxon>
        <taxon>Hyphomicrobium</taxon>
    </lineage>
</organism>
<dbReference type="PROSITE" id="PS51257">
    <property type="entry name" value="PROKAR_LIPOPROTEIN"/>
    <property type="match status" value="1"/>
</dbReference>
<evidence type="ECO:0000256" key="2">
    <source>
        <dbReference type="ARBA" id="ARBA00023239"/>
    </source>
</evidence>
<dbReference type="GO" id="GO:0008932">
    <property type="term" value="F:lytic endotransglycosylase activity"/>
    <property type="evidence" value="ECO:0007669"/>
    <property type="project" value="UniProtKB-UniRule"/>
</dbReference>
<protein>
    <recommendedName>
        <fullName evidence="4">Endolytic peptidoglycan transglycosylase RlpA</fullName>
        <ecNumber evidence="4">4.2.2.-</ecNumber>
    </recommendedName>
</protein>
<dbReference type="SUPFAM" id="SSF50685">
    <property type="entry name" value="Barwin-like endoglucanases"/>
    <property type="match status" value="1"/>
</dbReference>
<dbReference type="HAMAP" id="MF_02071">
    <property type="entry name" value="RlpA"/>
    <property type="match status" value="1"/>
</dbReference>
<keyword evidence="1 6" id="KW-0732">Signal</keyword>
<evidence type="ECO:0000256" key="3">
    <source>
        <dbReference type="ARBA" id="ARBA00023316"/>
    </source>
</evidence>